<dbReference type="InterPro" id="IPR036864">
    <property type="entry name" value="Zn2-C6_fun-type_DNA-bd_sf"/>
</dbReference>
<dbReference type="PROSITE" id="PS00463">
    <property type="entry name" value="ZN2_CY6_FUNGAL_1"/>
    <property type="match status" value="1"/>
</dbReference>
<reference evidence="9 10" key="1">
    <citation type="journal article" date="2012" name="G3 (Bethesda)">
        <title>Pichia sorbitophila, an interspecies yeast hybrid reveals early steps of genome resolution following polyploidization.</title>
        <authorList>
            <person name="Leh Louis V."/>
            <person name="Despons L."/>
            <person name="Friedrich A."/>
            <person name="Martin T."/>
            <person name="Durrens P."/>
            <person name="Casaregola S."/>
            <person name="Neuveglise C."/>
            <person name="Fairhead C."/>
            <person name="Marck C."/>
            <person name="Cruz J.A."/>
            <person name="Straub M.L."/>
            <person name="Kugler V."/>
            <person name="Sacerdot C."/>
            <person name="Uzunov Z."/>
            <person name="Thierry A."/>
            <person name="Weiss S."/>
            <person name="Bleykasten C."/>
            <person name="De Montigny J."/>
            <person name="Jacques N."/>
            <person name="Jung P."/>
            <person name="Lemaire M."/>
            <person name="Mallet S."/>
            <person name="Morel G."/>
            <person name="Richard G.F."/>
            <person name="Sarkar A."/>
            <person name="Savel G."/>
            <person name="Schacherer J."/>
            <person name="Seret M.L."/>
            <person name="Talla E."/>
            <person name="Samson G."/>
            <person name="Jubin C."/>
            <person name="Poulain J."/>
            <person name="Vacherie B."/>
            <person name="Barbe V."/>
            <person name="Pelletier E."/>
            <person name="Sherman D.J."/>
            <person name="Westhof E."/>
            <person name="Weissenbach J."/>
            <person name="Baret P.V."/>
            <person name="Wincker P."/>
            <person name="Gaillardin C."/>
            <person name="Dujon B."/>
            <person name="Souciet J.L."/>
        </authorList>
    </citation>
    <scope>NUCLEOTIDE SEQUENCE [LARGE SCALE GENOMIC DNA]</scope>
    <source>
        <strain evidence="10">ATCC MYA-4447 / BCRC 22081 / CBS 7064 / NBRC 10061 / NRRL Y-12695</strain>
    </source>
</reference>
<evidence type="ECO:0000259" key="8">
    <source>
        <dbReference type="PROSITE" id="PS50048"/>
    </source>
</evidence>
<dbReference type="AlphaFoldDB" id="G8Y210"/>
<dbReference type="GO" id="GO:0045944">
    <property type="term" value="P:positive regulation of transcription by RNA polymerase II"/>
    <property type="evidence" value="ECO:0007669"/>
    <property type="project" value="TreeGrafter"/>
</dbReference>
<accession>G8Y210</accession>
<dbReference type="STRING" id="559304.G8Y210"/>
<keyword evidence="7" id="KW-1133">Transmembrane helix</keyword>
<feature type="transmembrane region" description="Helical" evidence="7">
    <location>
        <begin position="704"/>
        <end position="722"/>
    </location>
</feature>
<dbReference type="PANTHER" id="PTHR31069:SF12">
    <property type="entry name" value="TRANSCRIPTION FACTOR DOMAIN-CONTAINING PROTEIN"/>
    <property type="match status" value="1"/>
</dbReference>
<dbReference type="GO" id="GO:0000978">
    <property type="term" value="F:RNA polymerase II cis-regulatory region sequence-specific DNA binding"/>
    <property type="evidence" value="ECO:0007669"/>
    <property type="project" value="TreeGrafter"/>
</dbReference>
<dbReference type="GO" id="GO:0000981">
    <property type="term" value="F:DNA-binding transcription factor activity, RNA polymerase II-specific"/>
    <property type="evidence" value="ECO:0007669"/>
    <property type="project" value="InterPro"/>
</dbReference>
<dbReference type="SMART" id="SM00906">
    <property type="entry name" value="Fungal_trans"/>
    <property type="match status" value="1"/>
</dbReference>
<dbReference type="InterPro" id="IPR001138">
    <property type="entry name" value="Zn2Cys6_DnaBD"/>
</dbReference>
<gene>
    <name evidence="9" type="primary">Piso0_005380</name>
    <name evidence="9" type="ORF">GNLVRS01_PISO0N13873g</name>
</gene>
<keyword evidence="7" id="KW-0812">Transmembrane</keyword>
<dbReference type="PROSITE" id="PS50048">
    <property type="entry name" value="ZN2_CY6_FUNGAL_2"/>
    <property type="match status" value="1"/>
</dbReference>
<dbReference type="GO" id="GO:0008270">
    <property type="term" value="F:zinc ion binding"/>
    <property type="evidence" value="ECO:0007669"/>
    <property type="project" value="InterPro"/>
</dbReference>
<dbReference type="Proteomes" id="UP000005222">
    <property type="component" value="Chromosome N"/>
</dbReference>
<dbReference type="Gene3D" id="4.10.240.10">
    <property type="entry name" value="Zn(2)-C6 fungal-type DNA-binding domain"/>
    <property type="match status" value="1"/>
</dbReference>
<keyword evidence="4" id="KW-0804">Transcription</keyword>
<keyword evidence="2" id="KW-0805">Transcription regulation</keyword>
<evidence type="ECO:0000256" key="4">
    <source>
        <dbReference type="ARBA" id="ARBA00023163"/>
    </source>
</evidence>
<dbReference type="OrthoDB" id="4159781at2759"/>
<keyword evidence="5" id="KW-0539">Nucleus</keyword>
<keyword evidence="1" id="KW-0479">Metal-binding</keyword>
<feature type="compositionally biased region" description="Low complexity" evidence="6">
    <location>
        <begin position="82"/>
        <end position="92"/>
    </location>
</feature>
<dbReference type="CDD" id="cd12148">
    <property type="entry name" value="fungal_TF_MHR"/>
    <property type="match status" value="1"/>
</dbReference>
<feature type="region of interest" description="Disordered" evidence="6">
    <location>
        <begin position="72"/>
        <end position="112"/>
    </location>
</feature>
<dbReference type="GO" id="GO:0006351">
    <property type="term" value="P:DNA-templated transcription"/>
    <property type="evidence" value="ECO:0007669"/>
    <property type="project" value="InterPro"/>
</dbReference>
<sequence length="1077" mass="124028">MIDKEEGLQDIQRRKRVSLVCLNCKRKKVKCDKGRPCNQCKRSNILDRCIYNYTEEESGADELPPYIQSIRKPISLNESKRSSTSSTSSSNESQKRQRKFSPSETPSVGDEITNLKIKITQLESSLRSGNQSDQSIYSSRSPGLYNNDPYAGGPLGYMPDIVSPNSVQSPPDYDRNAYMRYRPGITSPYNFRTNKNGAQDSREMDSAVSYPCRLNFCGLFPYNSPDDTINFYENYTSLHVQEPIRRVNFGPFAWSSLMKKDIGLRLLWDYVIAKKLKSKENNPSVVFSQPLHELTQENTNAITSSFDESRQDSREKAFQKRALQTDGYEEMVPYNSILKAKKNESKNFVALLNEKKLSLGLTFYDGQLNQELLLIDKIQAILPKKRILWHLFDIFFERLYPYFPFLEECCFTNEVERILGPKSFEETEIKQLKIEKRLDLAIIGNLLVVLRLSYLSLFCNKTDVNEAKLHTNSTSDEALLCKCLLSNPINITTIDVAHLCLQQFQFLRIGSLPVLQLMLYLRLYHSYAPEDGDGADGGDSQILNALLVRMAYLLGLNREPDLFPDVSNEPYINHLGRKIWHYLALSDLHLAYSFGSPLCVDMEYSDTNPPSLENSAVKPLHRKREASVINTLYGFFAFSSQLRDMMKKILNVRRRLSMPELSSFLSSFEIKVFDKYGKIDEFLKPIDSTDFESTYEKNLKVKTYLSFLAFFISIVFHLYLYYEAKACKLSFFYLKKMVLYTIVNTMPYYFDLLGNSDVICDFITNPSLESIIHKSNQINVACIIKLNFQIYHMSQSSEHHHKMISDSAYFRYFKALCRLSCSFLKCTELGIAAISKISNRYYYAWRITKGHLYLLESIMSGDFYVNNYDKATSIIKTRFELCEMEELIGICESSLSKMGVKAVINTQFYKEYCPMFFKERPDSTNEDRMVICNHLEDPSNSTLFEFSNYSLRSRLDAPYFDSYQDKVKGFQSDCINNADIDNVWFSILSMKHDNMMETRPTSNMNNMNGNDSSSSTPFYYGNNVNNANLNKPDSGFSPTPETFGSDGMNLSKFTLEQALNFDIFSELPLDHVFSTIT</sequence>
<dbReference type="CDD" id="cd00067">
    <property type="entry name" value="GAL4"/>
    <property type="match status" value="1"/>
</dbReference>
<dbReference type="PANTHER" id="PTHR31069">
    <property type="entry name" value="OLEATE-ACTIVATED TRANSCRIPTION FACTOR 1-RELATED"/>
    <property type="match status" value="1"/>
</dbReference>
<dbReference type="InterPro" id="IPR007219">
    <property type="entry name" value="XnlR_reg_dom"/>
</dbReference>
<dbReference type="HOGENOM" id="CLU_005934_0_0_1"/>
<evidence type="ECO:0000313" key="9">
    <source>
        <dbReference type="EMBL" id="CCE86863.1"/>
    </source>
</evidence>
<dbReference type="Pfam" id="PF00172">
    <property type="entry name" value="Zn_clus"/>
    <property type="match status" value="1"/>
</dbReference>
<feature type="compositionally biased region" description="Polar residues" evidence="6">
    <location>
        <begin position="124"/>
        <end position="141"/>
    </location>
</feature>
<evidence type="ECO:0000256" key="5">
    <source>
        <dbReference type="ARBA" id="ARBA00023242"/>
    </source>
</evidence>
<keyword evidence="10" id="KW-1185">Reference proteome</keyword>
<dbReference type="InterPro" id="IPR050675">
    <property type="entry name" value="OAF3"/>
</dbReference>
<keyword evidence="7" id="KW-0472">Membrane</keyword>
<evidence type="ECO:0000313" key="10">
    <source>
        <dbReference type="Proteomes" id="UP000005222"/>
    </source>
</evidence>
<dbReference type="SMART" id="SM00066">
    <property type="entry name" value="GAL4"/>
    <property type="match status" value="1"/>
</dbReference>
<evidence type="ECO:0000256" key="3">
    <source>
        <dbReference type="ARBA" id="ARBA00023125"/>
    </source>
</evidence>
<evidence type="ECO:0000256" key="2">
    <source>
        <dbReference type="ARBA" id="ARBA00023015"/>
    </source>
</evidence>
<protein>
    <submittedName>
        <fullName evidence="9">Piso0_005380 protein</fullName>
    </submittedName>
</protein>
<dbReference type="eggNOG" id="ENOG502QRPQ">
    <property type="taxonomic scope" value="Eukaryota"/>
</dbReference>
<dbReference type="FunCoup" id="G8Y210">
    <property type="interactions" value="805"/>
</dbReference>
<dbReference type="OMA" id="LICICET"/>
<feature type="domain" description="Zn(2)-C6 fungal-type" evidence="8">
    <location>
        <begin position="20"/>
        <end position="51"/>
    </location>
</feature>
<evidence type="ECO:0000256" key="7">
    <source>
        <dbReference type="SAM" id="Phobius"/>
    </source>
</evidence>
<dbReference type="InParanoid" id="G8Y210"/>
<keyword evidence="3" id="KW-0238">DNA-binding</keyword>
<evidence type="ECO:0000256" key="6">
    <source>
        <dbReference type="SAM" id="MobiDB-lite"/>
    </source>
</evidence>
<dbReference type="EMBL" id="FO082046">
    <property type="protein sequence ID" value="CCE86863.1"/>
    <property type="molecule type" value="Genomic_DNA"/>
</dbReference>
<organism evidence="9 10">
    <name type="scientific">Pichia sorbitophila (strain ATCC MYA-4447 / BCRC 22081 / CBS 7064 / NBRC 10061 / NRRL Y-12695)</name>
    <name type="common">Hybrid yeast</name>
    <dbReference type="NCBI Taxonomy" id="559304"/>
    <lineage>
        <taxon>Eukaryota</taxon>
        <taxon>Fungi</taxon>
        <taxon>Dikarya</taxon>
        <taxon>Ascomycota</taxon>
        <taxon>Saccharomycotina</taxon>
        <taxon>Pichiomycetes</taxon>
        <taxon>Debaryomycetaceae</taxon>
        <taxon>Millerozyma</taxon>
    </lineage>
</organism>
<dbReference type="GO" id="GO:0005634">
    <property type="term" value="C:nucleus"/>
    <property type="evidence" value="ECO:0007669"/>
    <property type="project" value="TreeGrafter"/>
</dbReference>
<proteinExistence type="predicted"/>
<feature type="region of interest" description="Disordered" evidence="6">
    <location>
        <begin position="124"/>
        <end position="148"/>
    </location>
</feature>
<evidence type="ECO:0000256" key="1">
    <source>
        <dbReference type="ARBA" id="ARBA00022723"/>
    </source>
</evidence>
<dbReference type="SUPFAM" id="SSF57701">
    <property type="entry name" value="Zn2/Cys6 DNA-binding domain"/>
    <property type="match status" value="1"/>
</dbReference>
<name>G8Y210_PICSO</name>